<name>A0A5B0PCJ0_PUCGR</name>
<keyword evidence="1" id="KW-0175">Coiled coil</keyword>
<dbReference type="OrthoDB" id="2500854at2759"/>
<dbReference type="Proteomes" id="UP000324748">
    <property type="component" value="Unassembled WGS sequence"/>
</dbReference>
<reference evidence="5 6" key="1">
    <citation type="submission" date="2019-05" db="EMBL/GenBank/DDBJ databases">
        <title>Emergence of the Ug99 lineage of the wheat stem rust pathogen through somatic hybridization.</title>
        <authorList>
            <person name="Li F."/>
            <person name="Upadhyaya N.M."/>
            <person name="Sperschneider J."/>
            <person name="Matny O."/>
            <person name="Nguyen-Phuc H."/>
            <person name="Mago R."/>
            <person name="Raley C."/>
            <person name="Miller M.E."/>
            <person name="Silverstein K.A.T."/>
            <person name="Henningsen E."/>
            <person name="Hirsch C.D."/>
            <person name="Visser B."/>
            <person name="Pretorius Z.A."/>
            <person name="Steffenson B.J."/>
            <person name="Schwessinger B."/>
            <person name="Dodds P.N."/>
            <person name="Figueroa M."/>
        </authorList>
    </citation>
    <scope>NUCLEOTIDE SEQUENCE [LARGE SCALE GENOMIC DNA]</scope>
    <source>
        <strain evidence="3">21-0</strain>
        <strain evidence="4 6">Ug99</strain>
    </source>
</reference>
<evidence type="ECO:0000313" key="5">
    <source>
        <dbReference type="Proteomes" id="UP000324748"/>
    </source>
</evidence>
<evidence type="ECO:0000313" key="3">
    <source>
        <dbReference type="EMBL" id="KAA1098492.1"/>
    </source>
</evidence>
<dbReference type="PANTHER" id="PTHR33069">
    <property type="entry name" value="CHROMOSOME 7, WHOLE GENOME SHOTGUN SEQUENCE-RELATED"/>
    <property type="match status" value="1"/>
</dbReference>
<accession>A0A5B0PCJ0</accession>
<proteinExistence type="predicted"/>
<comment type="caution">
    <text evidence="3">The sequence shown here is derived from an EMBL/GenBank/DDBJ whole genome shotgun (WGS) entry which is preliminary data.</text>
</comment>
<dbReference type="Proteomes" id="UP000325313">
    <property type="component" value="Unassembled WGS sequence"/>
</dbReference>
<dbReference type="EMBL" id="VDEP01000341">
    <property type="protein sequence ID" value="KAA1100331.1"/>
    <property type="molecule type" value="Genomic_DNA"/>
</dbReference>
<gene>
    <name evidence="3" type="ORF">PGT21_035900</name>
    <name evidence="4" type="ORF">PGTUg99_018220</name>
</gene>
<evidence type="ECO:0000256" key="2">
    <source>
        <dbReference type="SAM" id="MobiDB-lite"/>
    </source>
</evidence>
<dbReference type="AlphaFoldDB" id="A0A5B0PCJ0"/>
<feature type="coiled-coil region" evidence="1">
    <location>
        <begin position="104"/>
        <end position="131"/>
    </location>
</feature>
<feature type="compositionally biased region" description="Acidic residues" evidence="2">
    <location>
        <begin position="264"/>
        <end position="281"/>
    </location>
</feature>
<dbReference type="PANTHER" id="PTHR33069:SF3">
    <property type="entry name" value="DYNEIN HEAVY CHAIN TAIL DOMAIN-CONTAINING PROTEIN"/>
    <property type="match status" value="1"/>
</dbReference>
<evidence type="ECO:0000313" key="4">
    <source>
        <dbReference type="EMBL" id="KAA1100331.1"/>
    </source>
</evidence>
<organism evidence="3 5">
    <name type="scientific">Puccinia graminis f. sp. tritici</name>
    <dbReference type="NCBI Taxonomy" id="56615"/>
    <lineage>
        <taxon>Eukaryota</taxon>
        <taxon>Fungi</taxon>
        <taxon>Dikarya</taxon>
        <taxon>Basidiomycota</taxon>
        <taxon>Pucciniomycotina</taxon>
        <taxon>Pucciniomycetes</taxon>
        <taxon>Pucciniales</taxon>
        <taxon>Pucciniaceae</taxon>
        <taxon>Puccinia</taxon>
    </lineage>
</organism>
<evidence type="ECO:0000313" key="6">
    <source>
        <dbReference type="Proteomes" id="UP000325313"/>
    </source>
</evidence>
<dbReference type="Gene3D" id="1.20.1410.10">
    <property type="entry name" value="I/LWEQ domain"/>
    <property type="match status" value="1"/>
</dbReference>
<dbReference type="EMBL" id="VSWC01000066">
    <property type="protein sequence ID" value="KAA1098492.1"/>
    <property type="molecule type" value="Genomic_DNA"/>
</dbReference>
<evidence type="ECO:0000256" key="1">
    <source>
        <dbReference type="SAM" id="Coils"/>
    </source>
</evidence>
<sequence>MVVPQETSIASLANSFKSLQPSEKGQDMEKQKCLVVQAFRSLIAKCPLICLEPFSSSHEENLPGLFEQIELRAELLKRLQSGLLPSLRHRITALSLSLDPCDLRKNATGQLKQVLEILGELEQTLDQIKASVASIAPVLRPSLVSNDGHLKNLKAFRCVRVRLKVNDLAMLVSELFQTCVRFTENLTYSSSNEPRGRAEVLSLTSLSWNLIDTTIEWFDRSEFSLLQDQWQSEVGLVDDALDELTKLINHTGPEGESDSAANSSDEDGDHDHDDDDDDDDMSFGANDSRPSEHVIQLAKSAVPIIKLSRLFLNKLSKTTTQKEPFGLVTEMSSSQLESLLASTGSISRIVDEIVCTLSDADDDDHALATEDLIQSGNNLSEAFREIQLVLDRYLIPLISEEDSSSSSKVNIKTWFAEWNKQFLLATQNYIPNETS</sequence>
<keyword evidence="5" id="KW-1185">Reference proteome</keyword>
<protein>
    <submittedName>
        <fullName evidence="3">Uncharacterized protein</fullName>
    </submittedName>
</protein>
<feature type="region of interest" description="Disordered" evidence="2">
    <location>
        <begin position="249"/>
        <end position="291"/>
    </location>
</feature>